<keyword evidence="2" id="KW-1185">Reference proteome</keyword>
<dbReference type="OrthoDB" id="156886at2759"/>
<sequence length="106" mass="11426">MLVQRLLFSRLAGRCALCVRYSSTDRLISAKQARNEIVPLSSLKPDELGHSILLCKETMPPGSPKSPHDVVATSVFVTKVLSLSSSVAGVIMVPVLSTYLWDAAAE</sequence>
<evidence type="ECO:0000313" key="2">
    <source>
        <dbReference type="Proteomes" id="UP000270094"/>
    </source>
</evidence>
<name>A0A3P7J364_STRVU</name>
<dbReference type="AlphaFoldDB" id="A0A3P7J364"/>
<evidence type="ECO:0000313" key="1">
    <source>
        <dbReference type="EMBL" id="VDM74129.1"/>
    </source>
</evidence>
<dbReference type="EMBL" id="UYYB01034300">
    <property type="protein sequence ID" value="VDM74129.1"/>
    <property type="molecule type" value="Genomic_DNA"/>
</dbReference>
<reference evidence="1 2" key="1">
    <citation type="submission" date="2018-11" db="EMBL/GenBank/DDBJ databases">
        <authorList>
            <consortium name="Pathogen Informatics"/>
        </authorList>
    </citation>
    <scope>NUCLEOTIDE SEQUENCE [LARGE SCALE GENOMIC DNA]</scope>
</reference>
<gene>
    <name evidence="1" type="ORF">SVUK_LOCUS9127</name>
</gene>
<proteinExistence type="predicted"/>
<protein>
    <submittedName>
        <fullName evidence="1">Uncharacterized protein</fullName>
    </submittedName>
</protein>
<organism evidence="1 2">
    <name type="scientific">Strongylus vulgaris</name>
    <name type="common">Blood worm</name>
    <dbReference type="NCBI Taxonomy" id="40348"/>
    <lineage>
        <taxon>Eukaryota</taxon>
        <taxon>Metazoa</taxon>
        <taxon>Ecdysozoa</taxon>
        <taxon>Nematoda</taxon>
        <taxon>Chromadorea</taxon>
        <taxon>Rhabditida</taxon>
        <taxon>Rhabditina</taxon>
        <taxon>Rhabditomorpha</taxon>
        <taxon>Strongyloidea</taxon>
        <taxon>Strongylidae</taxon>
        <taxon>Strongylus</taxon>
    </lineage>
</organism>
<dbReference type="Proteomes" id="UP000270094">
    <property type="component" value="Unassembled WGS sequence"/>
</dbReference>
<accession>A0A3P7J364</accession>
<feature type="non-terminal residue" evidence="1">
    <location>
        <position position="106"/>
    </location>
</feature>